<accession>T0YH30</accession>
<dbReference type="AlphaFoldDB" id="T0YH30"/>
<proteinExistence type="predicted"/>
<dbReference type="EMBL" id="AUZX01013701">
    <property type="protein sequence ID" value="EQD34761.1"/>
    <property type="molecule type" value="Genomic_DNA"/>
</dbReference>
<protein>
    <submittedName>
        <fullName evidence="1">Uncharacterized protein</fullName>
    </submittedName>
</protein>
<sequence length="90" mass="10324">MILSQEPKYGIRDGRIVNRHSGTPIPDDEPVFIFRAKDRLAVRTLTAYFSAIEDPEHARAVASRLEDFKRFAREYPERMKDPDTGSTRSG</sequence>
<organism evidence="1">
    <name type="scientific">mine drainage metagenome</name>
    <dbReference type="NCBI Taxonomy" id="410659"/>
    <lineage>
        <taxon>unclassified sequences</taxon>
        <taxon>metagenomes</taxon>
        <taxon>ecological metagenomes</taxon>
    </lineage>
</organism>
<reference evidence="1" key="2">
    <citation type="journal article" date="2014" name="ISME J.">
        <title>Microbial stratification in low pH oxic and suboxic macroscopic growths along an acid mine drainage.</title>
        <authorList>
            <person name="Mendez-Garcia C."/>
            <person name="Mesa V."/>
            <person name="Sprenger R.R."/>
            <person name="Richter M."/>
            <person name="Diez M.S."/>
            <person name="Solano J."/>
            <person name="Bargiela R."/>
            <person name="Golyshina O.V."/>
            <person name="Manteca A."/>
            <person name="Ramos J.L."/>
            <person name="Gallego J.R."/>
            <person name="Llorente I."/>
            <person name="Martins Dos Santos V.A."/>
            <person name="Jensen O.N."/>
            <person name="Pelaez A.I."/>
            <person name="Sanchez J."/>
            <person name="Ferrer M."/>
        </authorList>
    </citation>
    <scope>NUCLEOTIDE SEQUENCE</scope>
</reference>
<comment type="caution">
    <text evidence="1">The sequence shown here is derived from an EMBL/GenBank/DDBJ whole genome shotgun (WGS) entry which is preliminary data.</text>
</comment>
<reference evidence="1" key="1">
    <citation type="submission" date="2013-08" db="EMBL/GenBank/DDBJ databases">
        <authorList>
            <person name="Mendez C."/>
            <person name="Richter M."/>
            <person name="Ferrer M."/>
            <person name="Sanchez J."/>
        </authorList>
    </citation>
    <scope>NUCLEOTIDE SEQUENCE</scope>
</reference>
<evidence type="ECO:0000313" key="1">
    <source>
        <dbReference type="EMBL" id="EQD34761.1"/>
    </source>
</evidence>
<gene>
    <name evidence="1" type="ORF">B1A_18563</name>
</gene>
<name>T0YH30_9ZZZZ</name>